<dbReference type="GO" id="GO:0010507">
    <property type="term" value="P:negative regulation of autophagy"/>
    <property type="evidence" value="ECO:0007669"/>
    <property type="project" value="TreeGrafter"/>
</dbReference>
<dbReference type="AlphaFoldDB" id="J3NXR5"/>
<dbReference type="GO" id="GO:0009267">
    <property type="term" value="P:cellular response to starvation"/>
    <property type="evidence" value="ECO:0007669"/>
    <property type="project" value="TreeGrafter"/>
</dbReference>
<dbReference type="VEuPathDB" id="FungiDB:GGTG_06069"/>
<accession>J3NXR5</accession>
<dbReference type="Gene3D" id="3.30.450.190">
    <property type="match status" value="1"/>
</dbReference>
<keyword evidence="3 4" id="KW-0342">GTP-binding</keyword>
<dbReference type="GO" id="GO:0005634">
    <property type="term" value="C:nucleus"/>
    <property type="evidence" value="ECO:0007669"/>
    <property type="project" value="TreeGrafter"/>
</dbReference>
<evidence type="ECO:0000313" key="6">
    <source>
        <dbReference type="EMBL" id="EJT76147.1"/>
    </source>
</evidence>
<feature type="region of interest" description="Disordered" evidence="5">
    <location>
        <begin position="467"/>
        <end position="486"/>
    </location>
</feature>
<dbReference type="PANTHER" id="PTHR11259">
    <property type="entry name" value="RAS-RELATED GTP BINDING RAG/GTR YEAST"/>
    <property type="match status" value="1"/>
</dbReference>
<evidence type="ECO:0000256" key="5">
    <source>
        <dbReference type="SAM" id="MobiDB-lite"/>
    </source>
</evidence>
<dbReference type="Gene3D" id="3.40.50.300">
    <property type="entry name" value="P-loop containing nucleotide triphosphate hydrolases"/>
    <property type="match status" value="1"/>
</dbReference>
<dbReference type="CDD" id="cd11384">
    <property type="entry name" value="RagA_like"/>
    <property type="match status" value="1"/>
</dbReference>
<keyword evidence="8" id="KW-1185">Reference proteome</keyword>
<feature type="compositionally biased region" description="Basic and acidic residues" evidence="5">
    <location>
        <begin position="30"/>
        <end position="42"/>
    </location>
</feature>
<reference evidence="6" key="3">
    <citation type="submission" date="2010-09" db="EMBL/GenBank/DDBJ databases">
        <title>Annotation of Gaeumannomyces graminis var. tritici R3-111a-1.</title>
        <authorList>
            <consortium name="The Broad Institute Genome Sequencing Platform"/>
            <person name="Ma L.-J."/>
            <person name="Dead R."/>
            <person name="Young S.K."/>
            <person name="Zeng Q."/>
            <person name="Gargeya S."/>
            <person name="Fitzgerald M."/>
            <person name="Haas B."/>
            <person name="Abouelleil A."/>
            <person name="Alvarado L."/>
            <person name="Arachchi H.M."/>
            <person name="Berlin A."/>
            <person name="Brown A."/>
            <person name="Chapman S.B."/>
            <person name="Chen Z."/>
            <person name="Dunbar C."/>
            <person name="Freedman E."/>
            <person name="Gearin G."/>
            <person name="Gellesch M."/>
            <person name="Goldberg J."/>
            <person name="Griggs A."/>
            <person name="Gujja S."/>
            <person name="Heiman D."/>
            <person name="Howarth C."/>
            <person name="Larson L."/>
            <person name="Lui A."/>
            <person name="MacDonald P.J.P."/>
            <person name="Mehta T."/>
            <person name="Montmayeur A."/>
            <person name="Murphy C."/>
            <person name="Neiman D."/>
            <person name="Pearson M."/>
            <person name="Priest M."/>
            <person name="Roberts A."/>
            <person name="Saif S."/>
            <person name="Shea T."/>
            <person name="Shenoy N."/>
            <person name="Sisk P."/>
            <person name="Stolte C."/>
            <person name="Sykes S."/>
            <person name="Yandava C."/>
            <person name="Wortman J."/>
            <person name="Nusbaum C."/>
            <person name="Birren B."/>
        </authorList>
    </citation>
    <scope>NUCLEOTIDE SEQUENCE</scope>
    <source>
        <strain evidence="6">R3-111a-1</strain>
    </source>
</reference>
<dbReference type="PANTHER" id="PTHR11259:SF1">
    <property type="entry name" value="RAS-RELATED GTP-BINDING PROTEIN"/>
    <property type="match status" value="1"/>
</dbReference>
<protein>
    <recommendedName>
        <fullName evidence="4">GTP-binding protein</fullName>
    </recommendedName>
</protein>
<dbReference type="SUPFAM" id="SSF52540">
    <property type="entry name" value="P-loop containing nucleoside triphosphate hydrolases"/>
    <property type="match status" value="1"/>
</dbReference>
<reference evidence="7" key="5">
    <citation type="submission" date="2018-04" db="UniProtKB">
        <authorList>
            <consortium name="EnsemblFungi"/>
        </authorList>
    </citation>
    <scope>IDENTIFICATION</scope>
    <source>
        <strain evidence="7">R3-111a-1</strain>
    </source>
</reference>
<dbReference type="FunCoup" id="J3NXR5">
    <property type="interactions" value="239"/>
</dbReference>
<dbReference type="EnsemblFungi" id="EJT76147">
    <property type="protein sequence ID" value="EJT76147"/>
    <property type="gene ID" value="GGTG_06069"/>
</dbReference>
<evidence type="ECO:0000256" key="2">
    <source>
        <dbReference type="ARBA" id="ARBA00022741"/>
    </source>
</evidence>
<dbReference type="InterPro" id="IPR006762">
    <property type="entry name" value="Gtr1_RagA"/>
</dbReference>
<dbReference type="eggNOG" id="KOG3886">
    <property type="taxonomic scope" value="Eukaryota"/>
</dbReference>
<dbReference type="RefSeq" id="XP_009222147.1">
    <property type="nucleotide sequence ID" value="XM_009223883.1"/>
</dbReference>
<feature type="region of interest" description="Disordered" evidence="5">
    <location>
        <begin position="1"/>
        <end position="53"/>
    </location>
</feature>
<comment type="similarity">
    <text evidence="1 4">Belongs to the GTR/RAG GTP-binding protein family.</text>
</comment>
<reference evidence="7" key="4">
    <citation type="journal article" date="2015" name="G3 (Bethesda)">
        <title>Genome sequences of three phytopathogenic species of the Magnaporthaceae family of fungi.</title>
        <authorList>
            <person name="Okagaki L.H."/>
            <person name="Nunes C.C."/>
            <person name="Sailsbery J."/>
            <person name="Clay B."/>
            <person name="Brown D."/>
            <person name="John T."/>
            <person name="Oh Y."/>
            <person name="Young N."/>
            <person name="Fitzgerald M."/>
            <person name="Haas B.J."/>
            <person name="Zeng Q."/>
            <person name="Young S."/>
            <person name="Adiconis X."/>
            <person name="Fan L."/>
            <person name="Levin J.Z."/>
            <person name="Mitchell T.K."/>
            <person name="Okubara P.A."/>
            <person name="Farman M.L."/>
            <person name="Kohn L.M."/>
            <person name="Birren B."/>
            <person name="Ma L.-J."/>
            <person name="Dean R.A."/>
        </authorList>
    </citation>
    <scope>NUCLEOTIDE SEQUENCE</scope>
    <source>
        <strain evidence="7">R3-111a-1</strain>
    </source>
</reference>
<name>J3NXR5_GAET3</name>
<dbReference type="GeneID" id="20346527"/>
<dbReference type="EMBL" id="GL385397">
    <property type="protein sequence ID" value="EJT76147.1"/>
    <property type="molecule type" value="Genomic_DNA"/>
</dbReference>
<evidence type="ECO:0000256" key="4">
    <source>
        <dbReference type="RuleBase" id="RU367014"/>
    </source>
</evidence>
<evidence type="ECO:0000256" key="3">
    <source>
        <dbReference type="ARBA" id="ARBA00023134"/>
    </source>
</evidence>
<gene>
    <name evidence="7" type="primary">20346527</name>
    <name evidence="6" type="ORF">GGTG_06069</name>
</gene>
<dbReference type="GO" id="GO:0000329">
    <property type="term" value="C:fungal-type vacuole membrane"/>
    <property type="evidence" value="ECO:0007669"/>
    <property type="project" value="TreeGrafter"/>
</dbReference>
<dbReference type="Proteomes" id="UP000006039">
    <property type="component" value="Unassembled WGS sequence"/>
</dbReference>
<reference evidence="8" key="1">
    <citation type="submission" date="2010-07" db="EMBL/GenBank/DDBJ databases">
        <title>The genome sequence of Gaeumannomyces graminis var. tritici strain R3-111a-1.</title>
        <authorList>
            <consortium name="The Broad Institute Genome Sequencing Platform"/>
            <person name="Ma L.-J."/>
            <person name="Dead R."/>
            <person name="Young S."/>
            <person name="Zeng Q."/>
            <person name="Koehrsen M."/>
            <person name="Alvarado L."/>
            <person name="Berlin A."/>
            <person name="Chapman S.B."/>
            <person name="Chen Z."/>
            <person name="Freedman E."/>
            <person name="Gellesch M."/>
            <person name="Goldberg J."/>
            <person name="Griggs A."/>
            <person name="Gujja S."/>
            <person name="Heilman E.R."/>
            <person name="Heiman D."/>
            <person name="Hepburn T."/>
            <person name="Howarth C."/>
            <person name="Jen D."/>
            <person name="Larson L."/>
            <person name="Mehta T."/>
            <person name="Neiman D."/>
            <person name="Pearson M."/>
            <person name="Roberts A."/>
            <person name="Saif S."/>
            <person name="Shea T."/>
            <person name="Shenoy N."/>
            <person name="Sisk P."/>
            <person name="Stolte C."/>
            <person name="Sykes S."/>
            <person name="Walk T."/>
            <person name="White J."/>
            <person name="Yandava C."/>
            <person name="Haas B."/>
            <person name="Nusbaum C."/>
            <person name="Birren B."/>
        </authorList>
    </citation>
    <scope>NUCLEOTIDE SEQUENCE [LARGE SCALE GENOMIC DNA]</scope>
    <source>
        <strain evidence="8">R3-111a-1</strain>
    </source>
</reference>
<organism evidence="6">
    <name type="scientific">Gaeumannomyces tritici (strain R3-111a-1)</name>
    <name type="common">Wheat and barley take-all root rot fungus</name>
    <name type="synonym">Gaeumannomyces graminis var. tritici</name>
    <dbReference type="NCBI Taxonomy" id="644352"/>
    <lineage>
        <taxon>Eukaryota</taxon>
        <taxon>Fungi</taxon>
        <taxon>Dikarya</taxon>
        <taxon>Ascomycota</taxon>
        <taxon>Pezizomycotina</taxon>
        <taxon>Sordariomycetes</taxon>
        <taxon>Sordariomycetidae</taxon>
        <taxon>Magnaporthales</taxon>
        <taxon>Magnaporthaceae</taxon>
        <taxon>Gaeumannomyces</taxon>
    </lineage>
</organism>
<dbReference type="OrthoDB" id="10020193at2759"/>
<dbReference type="GO" id="GO:0003924">
    <property type="term" value="F:GTPase activity"/>
    <property type="evidence" value="ECO:0007669"/>
    <property type="project" value="UniProtKB-UniRule"/>
</dbReference>
<evidence type="ECO:0000256" key="1">
    <source>
        <dbReference type="ARBA" id="ARBA00007756"/>
    </source>
</evidence>
<dbReference type="GO" id="GO:1904263">
    <property type="term" value="P:positive regulation of TORC1 signaling"/>
    <property type="evidence" value="ECO:0007669"/>
    <property type="project" value="TreeGrafter"/>
</dbReference>
<keyword evidence="2 4" id="KW-0547">Nucleotide-binding</keyword>
<dbReference type="InterPro" id="IPR027417">
    <property type="entry name" value="P-loop_NTPase"/>
</dbReference>
<dbReference type="GO" id="GO:1990131">
    <property type="term" value="C:Gtr1-Gtr2 GTPase complex"/>
    <property type="evidence" value="ECO:0007669"/>
    <property type="project" value="UniProtKB-UniRule"/>
</dbReference>
<evidence type="ECO:0000313" key="8">
    <source>
        <dbReference type="Proteomes" id="UP000006039"/>
    </source>
</evidence>
<dbReference type="HOGENOM" id="CLU_044099_0_0_1"/>
<proteinExistence type="inferred from homology"/>
<dbReference type="FunFam" id="3.40.50.300:FF:002028">
    <property type="entry name" value="Related to GTR1-GTP-binding protein"/>
    <property type="match status" value="1"/>
</dbReference>
<sequence>MRLSPQRVGPRANTAFLDSTRTGGSGRGARAAEDPTPRRTLSEKQGPGIDITDTTNRFYKKKVNRNQQQQQQQQLASPHQILAPAVAAAAASTAADMASVAASSSVAGGLAARVPEPKSQKLKKKKILLMGKSGSGKSSMRSIIFSNYLAKDTRRLGATIDIDLSHVKFLGNLQLNLWDCGGQEAFMENYLSQQRQHVFNHVGVMIYVFDIESRDVDRDMATYVTILSGLMQYSPSAKIFVLIHKMDLIPNQTKEAVFVERVALIRQRTAEYIASAGVVLPQPHHPGGSGGLDLTPFATSIWDQSLYKAWSEIIHDLIPSLSLIEEHLEKLGRLIQAEEIQLFERTSFLVVSSWVSEIGSMNPFQDRQERLSNILKAYKSSLSKYTGTPRNSEQFKDFELKVGTRFSLFITKFTTNTYILCCLPPGEALYNSAKMNVKIAARLFEGLDNPAAASAATPKASVTAAAGAGAGGNTDSSAAGAIGAEA</sequence>
<comment type="subunit">
    <text evidence="4">Component of the GSE complex.</text>
</comment>
<dbReference type="GO" id="GO:0005525">
    <property type="term" value="F:GTP binding"/>
    <property type="evidence" value="ECO:0007669"/>
    <property type="project" value="UniProtKB-UniRule"/>
</dbReference>
<evidence type="ECO:0000313" key="7">
    <source>
        <dbReference type="EnsemblFungi" id="EJT76147"/>
    </source>
</evidence>
<dbReference type="STRING" id="644352.J3NXR5"/>
<reference evidence="6" key="2">
    <citation type="submission" date="2010-07" db="EMBL/GenBank/DDBJ databases">
        <authorList>
            <consortium name="The Broad Institute Genome Sequencing Platform"/>
            <consortium name="Broad Institute Genome Sequencing Center for Infectious Disease"/>
            <person name="Ma L.-J."/>
            <person name="Dead R."/>
            <person name="Young S."/>
            <person name="Zeng Q."/>
            <person name="Koehrsen M."/>
            <person name="Alvarado L."/>
            <person name="Berlin A."/>
            <person name="Chapman S.B."/>
            <person name="Chen Z."/>
            <person name="Freedman E."/>
            <person name="Gellesch M."/>
            <person name="Goldberg J."/>
            <person name="Griggs A."/>
            <person name="Gujja S."/>
            <person name="Heilman E.R."/>
            <person name="Heiman D."/>
            <person name="Hepburn T."/>
            <person name="Howarth C."/>
            <person name="Jen D."/>
            <person name="Larson L."/>
            <person name="Mehta T."/>
            <person name="Neiman D."/>
            <person name="Pearson M."/>
            <person name="Roberts A."/>
            <person name="Saif S."/>
            <person name="Shea T."/>
            <person name="Shenoy N."/>
            <person name="Sisk P."/>
            <person name="Stolte C."/>
            <person name="Sykes S."/>
            <person name="Walk T."/>
            <person name="White J."/>
            <person name="Yandava C."/>
            <person name="Haas B."/>
            <person name="Nusbaum C."/>
            <person name="Birren B."/>
        </authorList>
    </citation>
    <scope>NUCLEOTIDE SEQUENCE</scope>
    <source>
        <strain evidence="6">R3-111a-1</strain>
    </source>
</reference>
<dbReference type="InterPro" id="IPR039397">
    <property type="entry name" value="RagA/B"/>
</dbReference>
<comment type="function">
    <text evidence="4">GTPase involved in activation of the TORC1 signaling pathway, which promotes growth and represses autophagy in nutrient-rich conditions.</text>
</comment>
<dbReference type="Pfam" id="PF04670">
    <property type="entry name" value="Gtr1_RagA"/>
    <property type="match status" value="1"/>
</dbReference>